<evidence type="ECO:0000313" key="4">
    <source>
        <dbReference type="Proteomes" id="UP001597163"/>
    </source>
</evidence>
<evidence type="ECO:0000313" key="3">
    <source>
        <dbReference type="EMBL" id="MFD1163218.1"/>
    </source>
</evidence>
<comment type="caution">
    <text evidence="3">The sequence shown here is derived from an EMBL/GenBank/DDBJ whole genome shotgun (WGS) entry which is preliminary data.</text>
</comment>
<dbReference type="PROSITE" id="PS51257">
    <property type="entry name" value="PROKAR_LIPOPROTEIN"/>
    <property type="match status" value="1"/>
</dbReference>
<dbReference type="EMBL" id="JBHTLJ010000003">
    <property type="protein sequence ID" value="MFD1163218.1"/>
    <property type="molecule type" value="Genomic_DNA"/>
</dbReference>
<gene>
    <name evidence="3" type="ORF">ACFQ2E_12360</name>
</gene>
<dbReference type="Gene3D" id="2.160.20.10">
    <property type="entry name" value="Single-stranded right-handed beta-helix, Pectin lyase-like"/>
    <property type="match status" value="2"/>
</dbReference>
<proteinExistence type="predicted"/>
<feature type="signal peptide" evidence="1">
    <location>
        <begin position="1"/>
        <end position="26"/>
    </location>
</feature>
<dbReference type="InterPro" id="IPR011050">
    <property type="entry name" value="Pectin_lyase_fold/virulence"/>
</dbReference>
<organism evidence="3 4">
    <name type="scientific">Hwangdonia seohaensis</name>
    <dbReference type="NCBI Taxonomy" id="1240727"/>
    <lineage>
        <taxon>Bacteria</taxon>
        <taxon>Pseudomonadati</taxon>
        <taxon>Bacteroidota</taxon>
        <taxon>Flavobacteriia</taxon>
        <taxon>Flavobacteriales</taxon>
        <taxon>Flavobacteriaceae</taxon>
        <taxon>Hwangdonia</taxon>
    </lineage>
</organism>
<dbReference type="Proteomes" id="UP001597163">
    <property type="component" value="Unassembled WGS sequence"/>
</dbReference>
<dbReference type="InterPro" id="IPR006626">
    <property type="entry name" value="PbH1"/>
</dbReference>
<reference evidence="4" key="1">
    <citation type="journal article" date="2019" name="Int. J. Syst. Evol. Microbiol.">
        <title>The Global Catalogue of Microorganisms (GCM) 10K type strain sequencing project: providing services to taxonomists for standard genome sequencing and annotation.</title>
        <authorList>
            <consortium name="The Broad Institute Genomics Platform"/>
            <consortium name="The Broad Institute Genome Sequencing Center for Infectious Disease"/>
            <person name="Wu L."/>
            <person name="Ma J."/>
        </authorList>
    </citation>
    <scope>NUCLEOTIDE SEQUENCE [LARGE SCALE GENOMIC DNA]</scope>
    <source>
        <strain evidence="4">CCUG 63246</strain>
    </source>
</reference>
<dbReference type="RefSeq" id="WP_311940439.1">
    <property type="nucleotide sequence ID" value="NZ_JAVSCK010000003.1"/>
</dbReference>
<dbReference type="InterPro" id="IPR012334">
    <property type="entry name" value="Pectin_lyas_fold"/>
</dbReference>
<keyword evidence="1" id="KW-0732">Signal</keyword>
<feature type="domain" description="Right handed beta helix" evidence="2">
    <location>
        <begin position="470"/>
        <end position="603"/>
    </location>
</feature>
<dbReference type="Pfam" id="PF13229">
    <property type="entry name" value="Beta_helix"/>
    <property type="match status" value="1"/>
</dbReference>
<sequence>MLHIKTKFQFLTGLLFLLTFVSCNLGKNGAAVSNSIFISPQGNDANKGSKDNPFKTLDKAKDVIRKSNGKKNTVYLRAGTYNLSTSFILEKEDSGSKESPVVYKAYENEKVSISGGIQLPLSQIKDIKDPTIIKRLLPHIAQNVVVIDLKELNISQYGEFGPRGFNRPYIAAPNELIINGKALDIARWPNKGEEAIPIGEILFKGSIPRNGDYTNKGAVFKWNTSRPKRWLNAQDVYITGLFNYGYAGDAIKLKEINQEDETFTTLQPHLYGFENKHPWNNWVALNVLEEIDVPGEYFIDKKNEKVYFYPPKEQPLSTIQLSVIEQPLVQLINASHIILDGITFECSRGMGVYIEGGNSCLITNSVFKNLGLVAINIGMGVEPDTKMQHEFTGKPISGAIGSLYSHLYKNPTFNRNAGTNHGITNCEILNMGAGGIILGGGNRITLEPGNNYVKNCQIYNFNRLDKTYKSGINIDGVGNKIQNCIIRDAPGTAIYLHGNDHIIEYNEVHHVMMDGDDQGAYYLGRDPSEFNNIVRYNYFHHIGISPTAHSTFCLYYDDGSCGNQAYGNVFYKAGNHSTIIIGGGKYNKIFNNVFIDCNRGIQTGDRLKHWSKALLDKGGLFEERLNLVKYNQGIYAKKYPELANYWEDSPADPSNAIYNNVFVHTKELINKRFEKTSFSNNWETDADPGFVDMKNQQFGFKKDAKVFDTIPDFKNIPFEKMGLYHKL</sequence>
<name>A0ABW3RE01_9FLAO</name>
<evidence type="ECO:0000256" key="1">
    <source>
        <dbReference type="SAM" id="SignalP"/>
    </source>
</evidence>
<feature type="chain" id="PRO_5046282262" evidence="1">
    <location>
        <begin position="27"/>
        <end position="727"/>
    </location>
</feature>
<dbReference type="PANTHER" id="PTHR36453:SF1">
    <property type="entry name" value="RIGHT HANDED BETA HELIX DOMAIN-CONTAINING PROTEIN"/>
    <property type="match status" value="1"/>
</dbReference>
<dbReference type="SMART" id="SM00710">
    <property type="entry name" value="PbH1"/>
    <property type="match status" value="7"/>
</dbReference>
<dbReference type="PANTHER" id="PTHR36453">
    <property type="entry name" value="SECRETED PROTEIN-RELATED"/>
    <property type="match status" value="1"/>
</dbReference>
<protein>
    <submittedName>
        <fullName evidence="3">Right-handed parallel beta-helix repeat-containing protein</fullName>
    </submittedName>
</protein>
<accession>A0ABW3RE01</accession>
<evidence type="ECO:0000259" key="2">
    <source>
        <dbReference type="Pfam" id="PF13229"/>
    </source>
</evidence>
<keyword evidence="4" id="KW-1185">Reference proteome</keyword>
<dbReference type="SUPFAM" id="SSF51126">
    <property type="entry name" value="Pectin lyase-like"/>
    <property type="match status" value="1"/>
</dbReference>
<dbReference type="InterPro" id="IPR039448">
    <property type="entry name" value="Beta_helix"/>
</dbReference>